<name>A0A1H0N9P9_9RHOB</name>
<reference evidence="12 13" key="1">
    <citation type="submission" date="2016-11" db="EMBL/GenBank/DDBJ databases">
        <authorList>
            <person name="Varghese N."/>
            <person name="Submissions S."/>
        </authorList>
    </citation>
    <scope>NUCLEOTIDE SEQUENCE [LARGE SCALE GENOMIC DNA]</scope>
    <source>
        <strain evidence="12 13">DSM 29620</strain>
    </source>
</reference>
<dbReference type="InterPro" id="IPR000417">
    <property type="entry name" value="Hyethyz_kinase"/>
</dbReference>
<keyword evidence="4 11" id="KW-0808">Transferase</keyword>
<evidence type="ECO:0000256" key="5">
    <source>
        <dbReference type="ARBA" id="ARBA00022723"/>
    </source>
</evidence>
<evidence type="ECO:0000256" key="11">
    <source>
        <dbReference type="HAMAP-Rule" id="MF_00228"/>
    </source>
</evidence>
<dbReference type="GO" id="GO:0000287">
    <property type="term" value="F:magnesium ion binding"/>
    <property type="evidence" value="ECO:0007669"/>
    <property type="project" value="UniProtKB-UniRule"/>
</dbReference>
<evidence type="ECO:0000256" key="9">
    <source>
        <dbReference type="ARBA" id="ARBA00022842"/>
    </source>
</evidence>
<dbReference type="UniPathway" id="UPA00060">
    <property type="reaction ID" value="UER00139"/>
</dbReference>
<dbReference type="NCBIfam" id="NF006830">
    <property type="entry name" value="PRK09355.1"/>
    <property type="match status" value="1"/>
</dbReference>
<dbReference type="EC" id="2.7.1.50" evidence="11"/>
<keyword evidence="13" id="KW-1185">Reference proteome</keyword>
<comment type="catalytic activity">
    <reaction evidence="1 11">
        <text>5-(2-hydroxyethyl)-4-methylthiazole + ATP = 4-methyl-5-(2-phosphooxyethyl)-thiazole + ADP + H(+)</text>
        <dbReference type="Rhea" id="RHEA:24212"/>
        <dbReference type="ChEBI" id="CHEBI:15378"/>
        <dbReference type="ChEBI" id="CHEBI:17957"/>
        <dbReference type="ChEBI" id="CHEBI:30616"/>
        <dbReference type="ChEBI" id="CHEBI:58296"/>
        <dbReference type="ChEBI" id="CHEBI:456216"/>
        <dbReference type="EC" id="2.7.1.50"/>
    </reaction>
</comment>
<dbReference type="GO" id="GO:0009228">
    <property type="term" value="P:thiamine biosynthetic process"/>
    <property type="evidence" value="ECO:0007669"/>
    <property type="project" value="UniProtKB-KW"/>
</dbReference>
<dbReference type="SUPFAM" id="SSF53613">
    <property type="entry name" value="Ribokinase-like"/>
    <property type="match status" value="1"/>
</dbReference>
<evidence type="ECO:0000313" key="12">
    <source>
        <dbReference type="EMBL" id="SHK85234.1"/>
    </source>
</evidence>
<evidence type="ECO:0000313" key="13">
    <source>
        <dbReference type="Proteomes" id="UP000324252"/>
    </source>
</evidence>
<evidence type="ECO:0000256" key="6">
    <source>
        <dbReference type="ARBA" id="ARBA00022741"/>
    </source>
</evidence>
<dbReference type="PRINTS" id="PR01099">
    <property type="entry name" value="HYETHTZKNASE"/>
</dbReference>
<comment type="function">
    <text evidence="11">Catalyzes the phosphorylation of the hydroxyl group of 4-methyl-5-beta-hydroxyethylthiazole (THZ).</text>
</comment>
<evidence type="ECO:0000256" key="4">
    <source>
        <dbReference type="ARBA" id="ARBA00022679"/>
    </source>
</evidence>
<evidence type="ECO:0000256" key="10">
    <source>
        <dbReference type="ARBA" id="ARBA00022977"/>
    </source>
</evidence>
<keyword evidence="9 11" id="KW-0460">Magnesium</keyword>
<keyword evidence="8 11" id="KW-0067">ATP-binding</keyword>
<organism evidence="12 13">
    <name type="scientific">Lutimaribacter pacificus</name>
    <dbReference type="NCBI Taxonomy" id="391948"/>
    <lineage>
        <taxon>Bacteria</taxon>
        <taxon>Pseudomonadati</taxon>
        <taxon>Pseudomonadota</taxon>
        <taxon>Alphaproteobacteria</taxon>
        <taxon>Rhodobacterales</taxon>
        <taxon>Roseobacteraceae</taxon>
        <taxon>Lutimaribacter</taxon>
    </lineage>
</organism>
<dbReference type="NCBIfam" id="TIGR00694">
    <property type="entry name" value="thiM"/>
    <property type="match status" value="1"/>
</dbReference>
<dbReference type="EMBL" id="FQZZ01000011">
    <property type="protein sequence ID" value="SHK85234.1"/>
    <property type="molecule type" value="Genomic_DNA"/>
</dbReference>
<dbReference type="HAMAP" id="MF_00228">
    <property type="entry name" value="Thz_kinase"/>
    <property type="match status" value="1"/>
</dbReference>
<comment type="caution">
    <text evidence="11">Lacks conserved residue(s) required for the propagation of feature annotation.</text>
</comment>
<feature type="binding site" evidence="11">
    <location>
        <position position="118"/>
    </location>
    <ligand>
        <name>ATP</name>
        <dbReference type="ChEBI" id="CHEBI:30616"/>
    </ligand>
</feature>
<dbReference type="CDD" id="cd01170">
    <property type="entry name" value="THZ_kinase"/>
    <property type="match status" value="1"/>
</dbReference>
<dbReference type="Proteomes" id="UP000324252">
    <property type="component" value="Unassembled WGS sequence"/>
</dbReference>
<proteinExistence type="inferred from homology"/>
<protein>
    <recommendedName>
        <fullName evidence="11">Hydroxyethylthiazole kinase</fullName>
        <ecNumber evidence="11">2.7.1.50</ecNumber>
    </recommendedName>
    <alternativeName>
        <fullName evidence="11">4-methyl-5-beta-hydroxyethylthiazole kinase</fullName>
        <shortName evidence="11">TH kinase</shortName>
        <shortName evidence="11">Thz kinase</shortName>
    </alternativeName>
</protein>
<dbReference type="PIRSF" id="PIRSF000513">
    <property type="entry name" value="Thz_kinase"/>
    <property type="match status" value="1"/>
</dbReference>
<evidence type="ECO:0000256" key="7">
    <source>
        <dbReference type="ARBA" id="ARBA00022777"/>
    </source>
</evidence>
<dbReference type="GO" id="GO:0004417">
    <property type="term" value="F:hydroxyethylthiazole kinase activity"/>
    <property type="evidence" value="ECO:0007669"/>
    <property type="project" value="UniProtKB-UniRule"/>
</dbReference>
<accession>A0A1H0N9P9</accession>
<evidence type="ECO:0000256" key="3">
    <source>
        <dbReference type="ARBA" id="ARBA00004868"/>
    </source>
</evidence>
<dbReference type="AlphaFoldDB" id="A0A1H0N9P9"/>
<dbReference type="Pfam" id="PF02110">
    <property type="entry name" value="HK"/>
    <property type="match status" value="1"/>
</dbReference>
<dbReference type="GO" id="GO:0005524">
    <property type="term" value="F:ATP binding"/>
    <property type="evidence" value="ECO:0007669"/>
    <property type="project" value="UniProtKB-UniRule"/>
</dbReference>
<keyword evidence="7 11" id="KW-0418">Kinase</keyword>
<sequence>MTDWGNHLETMRANAPLVQNITNYVAMNVMANVLLAAGASPAMVHDEGEAGEFAAIAQALTVNIGTLSPHWLRGMEAAARVAHEAGTPWVLDPVAVGATAMRRDAGARLLALRPTVIRGNASEVLALAGADAAGKGADAADSVATAEEAARNLARRTGGVVAVTGAQDFVTDGERAWRVDNGHPLMPKITVMGCSLTGVVGAFLVGQDALRATVAALAFYGLAGERAGARADGPGSFQPAFLDALYSLTPDEVSAGAKVMPG</sequence>
<dbReference type="OrthoDB" id="8909021at2"/>
<comment type="similarity">
    <text evidence="11">Belongs to the Thz kinase family.</text>
</comment>
<gene>
    <name evidence="11" type="primary">thiM</name>
    <name evidence="12" type="ORF">SAMN05444142_11119</name>
</gene>
<keyword evidence="6 11" id="KW-0547">Nucleotide-binding</keyword>
<keyword evidence="5 11" id="KW-0479">Metal-binding</keyword>
<dbReference type="GO" id="GO:0009229">
    <property type="term" value="P:thiamine diphosphate biosynthetic process"/>
    <property type="evidence" value="ECO:0007669"/>
    <property type="project" value="UniProtKB-UniRule"/>
</dbReference>
<dbReference type="InterPro" id="IPR029056">
    <property type="entry name" value="Ribokinase-like"/>
</dbReference>
<feature type="binding site" evidence="11">
    <location>
        <position position="43"/>
    </location>
    <ligand>
        <name>substrate</name>
    </ligand>
</feature>
<keyword evidence="10 11" id="KW-0784">Thiamine biosynthesis</keyword>
<feature type="binding site" evidence="11">
    <location>
        <position position="164"/>
    </location>
    <ligand>
        <name>ATP</name>
        <dbReference type="ChEBI" id="CHEBI:30616"/>
    </ligand>
</feature>
<comment type="pathway">
    <text evidence="3 11">Cofactor biosynthesis; thiamine diphosphate biosynthesis; 4-methyl-5-(2-phosphoethyl)-thiazole from 5-(2-hydroxyethyl)-4-methylthiazole: step 1/1.</text>
</comment>
<comment type="cofactor">
    <cofactor evidence="2 11">
        <name>Mg(2+)</name>
        <dbReference type="ChEBI" id="CHEBI:18420"/>
    </cofactor>
</comment>
<dbReference type="RefSeq" id="WP_149789601.1">
    <property type="nucleotide sequence ID" value="NZ_FNIO01000012.1"/>
</dbReference>
<evidence type="ECO:0000256" key="2">
    <source>
        <dbReference type="ARBA" id="ARBA00001946"/>
    </source>
</evidence>
<dbReference type="Gene3D" id="3.40.1190.20">
    <property type="match status" value="1"/>
</dbReference>
<evidence type="ECO:0000256" key="8">
    <source>
        <dbReference type="ARBA" id="ARBA00022840"/>
    </source>
</evidence>
<evidence type="ECO:0000256" key="1">
    <source>
        <dbReference type="ARBA" id="ARBA00001771"/>
    </source>
</evidence>